<name>A0A7G8TGH0_9FIRM</name>
<organism evidence="1 2">
    <name type="scientific">Caproicibacter fermentans</name>
    <dbReference type="NCBI Taxonomy" id="2576756"/>
    <lineage>
        <taxon>Bacteria</taxon>
        <taxon>Bacillati</taxon>
        <taxon>Bacillota</taxon>
        <taxon>Clostridia</taxon>
        <taxon>Eubacteriales</taxon>
        <taxon>Acutalibacteraceae</taxon>
        <taxon>Caproicibacter</taxon>
    </lineage>
</organism>
<proteinExistence type="predicted"/>
<dbReference type="Proteomes" id="UP000515909">
    <property type="component" value="Chromosome"/>
</dbReference>
<evidence type="ECO:0000313" key="1">
    <source>
        <dbReference type="EMBL" id="QNK42711.1"/>
    </source>
</evidence>
<dbReference type="RefSeq" id="WP_187038180.1">
    <property type="nucleotide sequence ID" value="NZ_CP060286.1"/>
</dbReference>
<accession>A0A7G8TGH0</accession>
<reference evidence="1 2" key="1">
    <citation type="submission" date="2020-08" db="EMBL/GenBank/DDBJ databases">
        <title>The isolate Caproiciproducens sp. 7D4C2 produces n-caproate at mildly acidic conditions from hexoses: genome and rBOX comparison with related strains and chain-elongating bacteria.</title>
        <authorList>
            <person name="Esquivel-Elizondo S."/>
            <person name="Bagci C."/>
            <person name="Temovska M."/>
            <person name="Jeon B.S."/>
            <person name="Bessarab I."/>
            <person name="Williams R.B.H."/>
            <person name="Huson D.H."/>
            <person name="Angenent L.T."/>
        </authorList>
    </citation>
    <scope>NUCLEOTIDE SEQUENCE [LARGE SCALE GENOMIC DNA]</scope>
    <source>
        <strain evidence="1 2">7D4C2</strain>
    </source>
</reference>
<evidence type="ECO:0000313" key="2">
    <source>
        <dbReference type="Proteomes" id="UP000515909"/>
    </source>
</evidence>
<gene>
    <name evidence="1" type="ORF">HCR03_18145</name>
</gene>
<sequence>MTDGFHTVKLSDEIGTKQAAAQLGAAYYTLPEWLQKRKVYGDHASGCFG</sequence>
<dbReference type="AlphaFoldDB" id="A0A7G8TGH0"/>
<dbReference type="EMBL" id="CP060286">
    <property type="protein sequence ID" value="QNK42711.1"/>
    <property type="molecule type" value="Genomic_DNA"/>
</dbReference>
<protein>
    <submittedName>
        <fullName evidence="1">Uncharacterized protein</fullName>
    </submittedName>
</protein>
<dbReference type="KEGG" id="cfem:HCR03_18145"/>